<feature type="region of interest" description="Disordered" evidence="13">
    <location>
        <begin position="435"/>
        <end position="456"/>
    </location>
</feature>
<dbReference type="EMBL" id="NKUJ01000028">
    <property type="protein sequence ID" value="RMJ17772.1"/>
    <property type="molecule type" value="Genomic_DNA"/>
</dbReference>
<feature type="repeat" description="ANK" evidence="12">
    <location>
        <begin position="554"/>
        <end position="586"/>
    </location>
</feature>
<evidence type="ECO:0000256" key="10">
    <source>
        <dbReference type="ARBA" id="ARBA00047899"/>
    </source>
</evidence>
<feature type="repeat" description="ANK" evidence="12">
    <location>
        <begin position="621"/>
        <end position="653"/>
    </location>
</feature>
<dbReference type="InterPro" id="IPR000719">
    <property type="entry name" value="Prot_kinase_dom"/>
</dbReference>
<comment type="caution">
    <text evidence="15">The sequence shown here is derived from an EMBL/GenBank/DDBJ whole genome shotgun (WGS) entry which is preliminary data.</text>
</comment>
<dbReference type="SUPFAM" id="SSF56112">
    <property type="entry name" value="Protein kinase-like (PK-like)"/>
    <property type="match status" value="1"/>
</dbReference>
<dbReference type="AlphaFoldDB" id="A0A3M2SKU8"/>
<dbReference type="OrthoDB" id="248923at2759"/>
<dbReference type="Pfam" id="PF12796">
    <property type="entry name" value="Ank_2"/>
    <property type="match status" value="4"/>
</dbReference>
<gene>
    <name evidence="15" type="ORF">CDV36_002555</name>
</gene>
<proteinExistence type="predicted"/>
<feature type="repeat" description="ANK" evidence="12">
    <location>
        <begin position="693"/>
        <end position="725"/>
    </location>
</feature>
<dbReference type="Gene3D" id="3.30.200.20">
    <property type="entry name" value="Phosphorylase Kinase, domain 1"/>
    <property type="match status" value="1"/>
</dbReference>
<keyword evidence="16" id="KW-1185">Reference proteome</keyword>
<keyword evidence="7 12" id="KW-0040">ANK repeat</keyword>
<comment type="subunit">
    <text evidence="2">Component of the EKC/KEOPS complex composed of at least BUD32, CGI121, GON7, KAE1 and PCC1; the whole complex dimerizes.</text>
</comment>
<dbReference type="CDD" id="cd00180">
    <property type="entry name" value="PKc"/>
    <property type="match status" value="1"/>
</dbReference>
<comment type="catalytic activity">
    <reaction evidence="11">
        <text>L-seryl-[protein] + ATP = O-phospho-L-seryl-[protein] + ADP + H(+)</text>
        <dbReference type="Rhea" id="RHEA:17989"/>
        <dbReference type="Rhea" id="RHEA-COMP:9863"/>
        <dbReference type="Rhea" id="RHEA-COMP:11604"/>
        <dbReference type="ChEBI" id="CHEBI:15378"/>
        <dbReference type="ChEBI" id="CHEBI:29999"/>
        <dbReference type="ChEBI" id="CHEBI:30616"/>
        <dbReference type="ChEBI" id="CHEBI:83421"/>
        <dbReference type="ChEBI" id="CHEBI:456216"/>
        <dbReference type="EC" id="2.7.11.1"/>
    </reaction>
</comment>
<feature type="repeat" description="ANK" evidence="12">
    <location>
        <begin position="792"/>
        <end position="824"/>
    </location>
</feature>
<dbReference type="EC" id="2.7.11.1" evidence="3"/>
<organism evidence="15 16">
    <name type="scientific">Fusarium kuroshium</name>
    <dbReference type="NCBI Taxonomy" id="2010991"/>
    <lineage>
        <taxon>Eukaryota</taxon>
        <taxon>Fungi</taxon>
        <taxon>Dikarya</taxon>
        <taxon>Ascomycota</taxon>
        <taxon>Pezizomycotina</taxon>
        <taxon>Sordariomycetes</taxon>
        <taxon>Hypocreomycetidae</taxon>
        <taxon>Hypocreales</taxon>
        <taxon>Nectriaceae</taxon>
        <taxon>Fusarium</taxon>
        <taxon>Fusarium solani species complex</taxon>
    </lineage>
</organism>
<evidence type="ECO:0000313" key="15">
    <source>
        <dbReference type="EMBL" id="RMJ17772.1"/>
    </source>
</evidence>
<dbReference type="PROSITE" id="PS50088">
    <property type="entry name" value="ANK_REPEAT"/>
    <property type="match status" value="10"/>
</dbReference>
<evidence type="ECO:0000259" key="14">
    <source>
        <dbReference type="PROSITE" id="PS50011"/>
    </source>
</evidence>
<feature type="repeat" description="ANK" evidence="12">
    <location>
        <begin position="858"/>
        <end position="890"/>
    </location>
</feature>
<evidence type="ECO:0000313" key="16">
    <source>
        <dbReference type="Proteomes" id="UP000277212"/>
    </source>
</evidence>
<accession>A0A3M2SKU8</accession>
<feature type="compositionally biased region" description="Acidic residues" evidence="13">
    <location>
        <begin position="437"/>
        <end position="453"/>
    </location>
</feature>
<dbReference type="GO" id="GO:0004674">
    <property type="term" value="F:protein serine/threonine kinase activity"/>
    <property type="evidence" value="ECO:0007669"/>
    <property type="project" value="UniProtKB-EC"/>
</dbReference>
<name>A0A3M2SKU8_9HYPO</name>
<dbReference type="PROSITE" id="PS50297">
    <property type="entry name" value="ANK_REP_REGION"/>
    <property type="match status" value="7"/>
</dbReference>
<dbReference type="SUPFAM" id="SSF48403">
    <property type="entry name" value="Ankyrin repeat"/>
    <property type="match status" value="2"/>
</dbReference>
<dbReference type="GO" id="GO:0005524">
    <property type="term" value="F:ATP binding"/>
    <property type="evidence" value="ECO:0007669"/>
    <property type="project" value="InterPro"/>
</dbReference>
<dbReference type="InterPro" id="IPR002110">
    <property type="entry name" value="Ankyrin_rpt"/>
</dbReference>
<dbReference type="PANTHER" id="PTHR24198">
    <property type="entry name" value="ANKYRIN REPEAT AND PROTEIN KINASE DOMAIN-CONTAINING PROTEIN"/>
    <property type="match status" value="1"/>
</dbReference>
<evidence type="ECO:0000256" key="9">
    <source>
        <dbReference type="ARBA" id="ARBA00033194"/>
    </source>
</evidence>
<dbReference type="PANTHER" id="PTHR24198:SF165">
    <property type="entry name" value="ANKYRIN REPEAT-CONTAINING PROTEIN-RELATED"/>
    <property type="match status" value="1"/>
</dbReference>
<keyword evidence="6" id="KW-0677">Repeat</keyword>
<dbReference type="Pfam" id="PF13637">
    <property type="entry name" value="Ank_4"/>
    <property type="match status" value="1"/>
</dbReference>
<feature type="repeat" description="ANK" evidence="12">
    <location>
        <begin position="521"/>
        <end position="553"/>
    </location>
</feature>
<dbReference type="Proteomes" id="UP000277212">
    <property type="component" value="Unassembled WGS sequence"/>
</dbReference>
<feature type="repeat" description="ANK" evidence="12">
    <location>
        <begin position="726"/>
        <end position="758"/>
    </location>
</feature>
<dbReference type="InterPro" id="IPR036770">
    <property type="entry name" value="Ankyrin_rpt-contain_sf"/>
</dbReference>
<dbReference type="InterPro" id="IPR008266">
    <property type="entry name" value="Tyr_kinase_AS"/>
</dbReference>
<dbReference type="PROSITE" id="PS50011">
    <property type="entry name" value="PROTEIN_KINASE_DOM"/>
    <property type="match status" value="1"/>
</dbReference>
<dbReference type="SMART" id="SM00248">
    <property type="entry name" value="ANK"/>
    <property type="match status" value="14"/>
</dbReference>
<sequence>MSQFTPEQCETAMSALFKRIEERGTALSQDDIKEIQDILSKDGKPTWSARPRTYAVLRMIKLASLMDEFVKEGLLDLNFPYHKGRIPLCVKPQSARNKFFDNQKLVLTTIKAAETGEHASLALEADSHFTNIKKLGGGGQGIVEKVTSKLSLRDYARKSMLRSRKFEGSGEAEIAFGNELQNLKKLSHRHLVKYVGSYTDPRVFAILLLPVADMDLKTFLSQDPFPEGELSSVREYFGCITAGIANLHRSSIRHKDITPRNVLIKDKKVFVTDFGLSLDWSEVSKSKSHGPRGKVTMDYVSPEVWDESERGSASDMWPLGCVFLDMVTILKGRSLQEKLQFFETHGSKGRNPRENFEAYLLWMQELRKLEPDRDTKPMLWTEQLILMKSDKRGTADELLYTITNCEDEEDGYMYHCLHCADDFGSEFPIMSAPLGVESDDDDGDTAIDQEGPESLDRGLCQSVTRGDEQNVRLWLKRWVKRVDSSTEMSRCKALHTAANLGKTNIMKELIKHGFDVNNTIDGSTPLREATDGAQFEAMRLLLQQDADPNIVGHHDDTILISAIIVGYTEIVAQLLTKGADVNAASSAGGTALHEAAYQRRPEIARLLLEHPGIKPNIRSHSGYTPLMVAVRKRSEPIVELLLECSTEADVQGLNTLKTTPTPLHLAAVSENAAIVESLINRGAQVNARLESELDMTPVHLAAERGNLQVLEAMFKAQVEPDVPDKYGRTAMHVAVAEGYLDLIPWLKGKGFDIDKFDGDGLRPLGLAFNKRNFDMAKLLVDQGANIDGKPFTTKAYIHTAASSENLPVMDFLIEHGASIDIRDPNRDTALILAATRGSCDGILRLIKAGANVETRGTDQFTALCYAVYNDHQEATELLLDNGADCHVQARGSNNLLHLAAMEGWVSIGRLLLKLRISMTAKNTKGQTPLDIAKRRGHQDFVALLRIRMAESQEEGKHSPSKLVRRLTS</sequence>
<protein>
    <recommendedName>
        <fullName evidence="5">EKC/KEOPS complex subunit BUD32</fullName>
        <ecNumber evidence="3">2.7.11.1</ecNumber>
    </recommendedName>
    <alternativeName>
        <fullName evidence="8 9">Atypical Serine/threonine protein kinase BUD32</fullName>
    </alternativeName>
    <alternativeName>
        <fullName evidence="4">EKC/KEOPS complex subunit bud32</fullName>
    </alternativeName>
</protein>
<reference evidence="15 16" key="1">
    <citation type="submission" date="2017-06" db="EMBL/GenBank/DDBJ databases">
        <title>Comparative genomic analysis of Ambrosia Fusariam Clade fungi.</title>
        <authorList>
            <person name="Stajich J.E."/>
            <person name="Carrillo J."/>
            <person name="Kijimoto T."/>
            <person name="Eskalen A."/>
            <person name="O'Donnell K."/>
            <person name="Kasson M."/>
        </authorList>
    </citation>
    <scope>NUCLEOTIDE SEQUENCE [LARGE SCALE GENOMIC DNA]</scope>
    <source>
        <strain evidence="15">UCR3666</strain>
    </source>
</reference>
<dbReference type="STRING" id="2010991.A0A3M2SKU8"/>
<feature type="repeat" description="ANK" evidence="12">
    <location>
        <begin position="658"/>
        <end position="690"/>
    </location>
</feature>
<comment type="function">
    <text evidence="1">Component of the EKC/KEOPS complex that is required for the formation of a threonylcarbamoyl group on adenosine at position 37 (t(6)A37) in tRNAs that read codons beginning with adenine. The complex is probably involved in the transfer of the threonylcarbamoyl moiety of threonylcarbamoyl-AMP (TC-AMP) to the N6 group of A37. BUD32 has ATPase activity in the context of the EKC/KEOPS complex and likely plays a supporting role to the catalytic subunit KAE1. The EKC/KEOPS complex also promotes both telomere uncapping and telomere elongation. The complex is required for efficient recruitment of transcriptional coactivators.</text>
</comment>
<dbReference type="Gene3D" id="1.10.510.10">
    <property type="entry name" value="Transferase(Phosphotransferase) domain 1"/>
    <property type="match status" value="1"/>
</dbReference>
<evidence type="ECO:0000256" key="12">
    <source>
        <dbReference type="PROSITE-ProRule" id="PRU00023"/>
    </source>
</evidence>
<feature type="domain" description="Protein kinase" evidence="14">
    <location>
        <begin position="129"/>
        <end position="413"/>
    </location>
</feature>
<dbReference type="PROSITE" id="PS00109">
    <property type="entry name" value="PROTEIN_KINASE_TYR"/>
    <property type="match status" value="1"/>
</dbReference>
<evidence type="ECO:0000256" key="5">
    <source>
        <dbReference type="ARBA" id="ARBA00019973"/>
    </source>
</evidence>
<evidence type="ECO:0000256" key="8">
    <source>
        <dbReference type="ARBA" id="ARBA00030980"/>
    </source>
</evidence>
<evidence type="ECO:0000256" key="6">
    <source>
        <dbReference type="ARBA" id="ARBA00022737"/>
    </source>
</evidence>
<dbReference type="Gene3D" id="1.25.40.20">
    <property type="entry name" value="Ankyrin repeat-containing domain"/>
    <property type="match status" value="2"/>
</dbReference>
<evidence type="ECO:0000256" key="7">
    <source>
        <dbReference type="ARBA" id="ARBA00023043"/>
    </source>
</evidence>
<evidence type="ECO:0000256" key="13">
    <source>
        <dbReference type="SAM" id="MobiDB-lite"/>
    </source>
</evidence>
<evidence type="ECO:0000256" key="2">
    <source>
        <dbReference type="ARBA" id="ARBA00011534"/>
    </source>
</evidence>
<comment type="catalytic activity">
    <reaction evidence="10">
        <text>L-threonyl-[protein] + ATP = O-phospho-L-threonyl-[protein] + ADP + H(+)</text>
        <dbReference type="Rhea" id="RHEA:46608"/>
        <dbReference type="Rhea" id="RHEA-COMP:11060"/>
        <dbReference type="Rhea" id="RHEA-COMP:11605"/>
        <dbReference type="ChEBI" id="CHEBI:15378"/>
        <dbReference type="ChEBI" id="CHEBI:30013"/>
        <dbReference type="ChEBI" id="CHEBI:30616"/>
        <dbReference type="ChEBI" id="CHEBI:61977"/>
        <dbReference type="ChEBI" id="CHEBI:456216"/>
        <dbReference type="EC" id="2.7.11.1"/>
    </reaction>
</comment>
<dbReference type="InterPro" id="IPR011009">
    <property type="entry name" value="Kinase-like_dom_sf"/>
</dbReference>
<evidence type="ECO:0000256" key="4">
    <source>
        <dbReference type="ARBA" id="ARBA00013948"/>
    </source>
</evidence>
<evidence type="ECO:0000256" key="1">
    <source>
        <dbReference type="ARBA" id="ARBA00003747"/>
    </source>
</evidence>
<evidence type="ECO:0000256" key="11">
    <source>
        <dbReference type="ARBA" id="ARBA00048679"/>
    </source>
</evidence>
<evidence type="ECO:0000256" key="3">
    <source>
        <dbReference type="ARBA" id="ARBA00012513"/>
    </source>
</evidence>
<feature type="repeat" description="ANK" evidence="12">
    <location>
        <begin position="759"/>
        <end position="791"/>
    </location>
</feature>
<feature type="repeat" description="ANK" evidence="12">
    <location>
        <begin position="489"/>
        <end position="521"/>
    </location>
</feature>
<dbReference type="Pfam" id="PF00069">
    <property type="entry name" value="Pkinase"/>
    <property type="match status" value="1"/>
</dbReference>
<dbReference type="PRINTS" id="PR01415">
    <property type="entry name" value="ANKYRIN"/>
</dbReference>